<proteinExistence type="predicted"/>
<gene>
    <name evidence="1" type="ORF">METSMIF1_03665</name>
</gene>
<dbReference type="PATRIC" id="fig|521002.11.peg.1612"/>
<sequence length="49" mass="5675">MKEVTYIVQCPHCLYDEEQILYSGMAEGQDSGVKCPNCEEEYMIIKKRA</sequence>
<comment type="caution">
    <text evidence="1">The sequence shown here is derived from an EMBL/GenBank/DDBJ whole genome shotgun (WGS) entry which is preliminary data.</text>
</comment>
<dbReference type="RefSeq" id="WP_004034422.1">
    <property type="nucleotide sequence ID" value="NZ_GG704759.1"/>
</dbReference>
<dbReference type="AlphaFoldDB" id="D2ZS31"/>
<evidence type="ECO:0000313" key="1">
    <source>
        <dbReference type="EMBL" id="EFC92631.1"/>
    </source>
</evidence>
<accession>D2ZS31</accession>
<reference evidence="1 2" key="1">
    <citation type="submission" date="2010-01" db="EMBL/GenBank/DDBJ databases">
        <authorList>
            <person name="Weinstock G."/>
            <person name="Sodergren E."/>
            <person name="Clifton S."/>
            <person name="Fulton L."/>
            <person name="Fulton B."/>
            <person name="Courtney L."/>
            <person name="Fronick C."/>
            <person name="Harrison M."/>
            <person name="Strong C."/>
            <person name="Farmer C."/>
            <person name="Delahaunty K."/>
            <person name="Markovic C."/>
            <person name="Hall O."/>
            <person name="Minx P."/>
            <person name="Tomlinson C."/>
            <person name="Mitreva M."/>
            <person name="Nelson J."/>
            <person name="Hou S."/>
            <person name="Wollam A."/>
            <person name="Pepin K.H."/>
            <person name="Johnson M."/>
            <person name="Bhonagiri V."/>
            <person name="Nash W.E."/>
            <person name="Warren W."/>
            <person name="Chinwalla A."/>
            <person name="Mardis E.R."/>
            <person name="Wilson R.K."/>
        </authorList>
    </citation>
    <scope>NUCLEOTIDE SEQUENCE [LARGE SCALE GENOMIC DNA]</scope>
    <source>
        <strain evidence="1 2">DSM 2374</strain>
    </source>
</reference>
<dbReference type="HOGENOM" id="CLU_3130915_0_0_2"/>
<organism evidence="1 2">
    <name type="scientific">Methanobrevibacter smithii DSM 2374</name>
    <dbReference type="NCBI Taxonomy" id="521002"/>
    <lineage>
        <taxon>Archaea</taxon>
        <taxon>Methanobacteriati</taxon>
        <taxon>Methanobacteriota</taxon>
        <taxon>Methanomada group</taxon>
        <taxon>Methanobacteria</taxon>
        <taxon>Methanobacteriales</taxon>
        <taxon>Methanobacteriaceae</taxon>
        <taxon>Methanobrevibacter</taxon>
    </lineage>
</organism>
<dbReference type="Proteomes" id="UP000004028">
    <property type="component" value="Unassembled WGS sequence"/>
</dbReference>
<name>D2ZS31_METSM</name>
<dbReference type="EMBL" id="ABYV02000011">
    <property type="protein sequence ID" value="EFC92631.1"/>
    <property type="molecule type" value="Genomic_DNA"/>
</dbReference>
<protein>
    <submittedName>
        <fullName evidence="1">Uncharacterized protein</fullName>
    </submittedName>
</protein>
<evidence type="ECO:0000313" key="2">
    <source>
        <dbReference type="Proteomes" id="UP000004028"/>
    </source>
</evidence>